<dbReference type="AlphaFoldDB" id="A0A095Y165"/>
<evidence type="ECO:0000313" key="2">
    <source>
        <dbReference type="EMBL" id="KGF16190.1"/>
    </source>
</evidence>
<gene>
    <name evidence="2" type="ORF">HMPREF1650_08760</name>
</gene>
<keyword evidence="1" id="KW-0472">Membrane</keyword>
<sequence>MGIGGVITTILFALTVIGGSLYLLGAAVAMWRAPDALSRMNQLSAGVMVGAPLLVVGNAILEFDQGTLTVGKVLTGLLAIVAMLVVATVASEVLARAVLGARDGSAEDHSDRRPTNAG</sequence>
<feature type="transmembrane region" description="Helical" evidence="1">
    <location>
        <begin position="73"/>
        <end position="95"/>
    </location>
</feature>
<protein>
    <submittedName>
        <fullName evidence="2">Na+/H+ antiporter subunit</fullName>
    </submittedName>
</protein>
<evidence type="ECO:0000313" key="3">
    <source>
        <dbReference type="Proteomes" id="UP000029548"/>
    </source>
</evidence>
<keyword evidence="1" id="KW-0812">Transmembrane</keyword>
<name>A0A095Y165_9CORY</name>
<dbReference type="RefSeq" id="WP_035122640.1">
    <property type="nucleotide sequence ID" value="NZ_JRNE01000058.1"/>
</dbReference>
<dbReference type="GO" id="GO:0015297">
    <property type="term" value="F:antiporter activity"/>
    <property type="evidence" value="ECO:0007669"/>
    <property type="project" value="InterPro"/>
</dbReference>
<feature type="transmembrane region" description="Helical" evidence="1">
    <location>
        <begin position="43"/>
        <end position="61"/>
    </location>
</feature>
<organism evidence="2 3">
    <name type="scientific">Corynebacterium freneyi DNF00450</name>
    <dbReference type="NCBI Taxonomy" id="1287475"/>
    <lineage>
        <taxon>Bacteria</taxon>
        <taxon>Bacillati</taxon>
        <taxon>Actinomycetota</taxon>
        <taxon>Actinomycetes</taxon>
        <taxon>Mycobacteriales</taxon>
        <taxon>Corynebacteriaceae</taxon>
        <taxon>Corynebacterium</taxon>
    </lineage>
</organism>
<dbReference type="Pfam" id="PF03334">
    <property type="entry name" value="PhaG_MnhG_YufB"/>
    <property type="match status" value="1"/>
</dbReference>
<accession>A0A095Y165</accession>
<evidence type="ECO:0000256" key="1">
    <source>
        <dbReference type="SAM" id="Phobius"/>
    </source>
</evidence>
<dbReference type="InterPro" id="IPR005133">
    <property type="entry name" value="PhaG_MnhG_YufB"/>
</dbReference>
<reference evidence="2 3" key="1">
    <citation type="submission" date="2014-07" db="EMBL/GenBank/DDBJ databases">
        <authorList>
            <person name="McCorrison J."/>
            <person name="Sanka R."/>
            <person name="Torralba M."/>
            <person name="Gillis M."/>
            <person name="Haft D.H."/>
            <person name="Methe B."/>
            <person name="Sutton G."/>
            <person name="Nelson K.E."/>
        </authorList>
    </citation>
    <scope>NUCLEOTIDE SEQUENCE [LARGE SCALE GENOMIC DNA]</scope>
    <source>
        <strain evidence="2 3">DNF00450</strain>
    </source>
</reference>
<dbReference type="Proteomes" id="UP000029548">
    <property type="component" value="Unassembled WGS sequence"/>
</dbReference>
<feature type="transmembrane region" description="Helical" evidence="1">
    <location>
        <begin position="6"/>
        <end position="31"/>
    </location>
</feature>
<dbReference type="GO" id="GO:0098662">
    <property type="term" value="P:inorganic cation transmembrane transport"/>
    <property type="evidence" value="ECO:0007669"/>
    <property type="project" value="InterPro"/>
</dbReference>
<comment type="caution">
    <text evidence="2">The sequence shown here is derived from an EMBL/GenBank/DDBJ whole genome shotgun (WGS) entry which is preliminary data.</text>
</comment>
<proteinExistence type="predicted"/>
<dbReference type="EMBL" id="JRNE01000058">
    <property type="protein sequence ID" value="KGF16190.1"/>
    <property type="molecule type" value="Genomic_DNA"/>
</dbReference>
<keyword evidence="1" id="KW-1133">Transmembrane helix</keyword>